<name>A0A177JWS8_SPHYA</name>
<gene>
    <name evidence="1" type="ORF">AX777_07145</name>
    <name evidence="2" type="ORF">H3V42_04620</name>
</gene>
<dbReference type="Proteomes" id="UP000515377">
    <property type="component" value="Chromosome"/>
</dbReference>
<evidence type="ECO:0000313" key="2">
    <source>
        <dbReference type="EMBL" id="QNG46922.1"/>
    </source>
</evidence>
<dbReference type="EMBL" id="CP060122">
    <property type="protein sequence ID" value="QNG46922.1"/>
    <property type="molecule type" value="Genomic_DNA"/>
</dbReference>
<protein>
    <submittedName>
        <fullName evidence="2">AAA family ATPase</fullName>
    </submittedName>
</protein>
<dbReference type="PANTHER" id="PTHR39206:SF1">
    <property type="entry name" value="SLL8004 PROTEIN"/>
    <property type="match status" value="1"/>
</dbReference>
<organism evidence="1 3">
    <name type="scientific">Sphingobium yanoikuyae</name>
    <name type="common">Sphingomonas yanoikuyae</name>
    <dbReference type="NCBI Taxonomy" id="13690"/>
    <lineage>
        <taxon>Bacteria</taxon>
        <taxon>Pseudomonadati</taxon>
        <taxon>Pseudomonadota</taxon>
        <taxon>Alphaproteobacteria</taxon>
        <taxon>Sphingomonadales</taxon>
        <taxon>Sphingomonadaceae</taxon>
        <taxon>Sphingobium</taxon>
    </lineage>
</organism>
<dbReference type="PANTHER" id="PTHR39206">
    <property type="entry name" value="SLL8004 PROTEIN"/>
    <property type="match status" value="1"/>
</dbReference>
<evidence type="ECO:0000313" key="4">
    <source>
        <dbReference type="Proteomes" id="UP000515377"/>
    </source>
</evidence>
<proteinExistence type="predicted"/>
<dbReference type="Pfam" id="PF13671">
    <property type="entry name" value="AAA_33"/>
    <property type="match status" value="1"/>
</dbReference>
<sequence length="207" mass="23248">MINKGTARPRLWIVAGPNGSGKSTAYGRNDLVGFDGSVWIINPDLLTARLQKTENLPLLDANLAAVQRIETWLDASIRVHQTIGVETVLSSGKYRRLVELARSHDFEIHLIYVFLDSVEKQLKRIKQRVAKGGHDVPADKVRSRRERSFEQLSWFFYQADRAWVYDNSGAELELVAQKGDGKVRVKADAIPELLKALLPPAMLDDAT</sequence>
<dbReference type="OrthoDB" id="9791543at2"/>
<dbReference type="AlphaFoldDB" id="A0A177JWS8"/>
<dbReference type="RefSeq" id="WP_007709557.1">
    <property type="nucleotide sequence ID" value="NZ_JBCNKW010000017.1"/>
</dbReference>
<dbReference type="InterPro" id="IPR027417">
    <property type="entry name" value="P-loop_NTPase"/>
</dbReference>
<evidence type="ECO:0000313" key="3">
    <source>
        <dbReference type="Proteomes" id="UP000077262"/>
    </source>
</evidence>
<dbReference type="SUPFAM" id="SSF52540">
    <property type="entry name" value="P-loop containing nucleoside triphosphate hydrolases"/>
    <property type="match status" value="1"/>
</dbReference>
<evidence type="ECO:0000313" key="1">
    <source>
        <dbReference type="EMBL" id="OAH45276.1"/>
    </source>
</evidence>
<reference evidence="1 3" key="1">
    <citation type="submission" date="2016-02" db="EMBL/GenBank/DDBJ databases">
        <authorList>
            <person name="Wen L."/>
            <person name="He K."/>
            <person name="Yang H."/>
        </authorList>
    </citation>
    <scope>NUCLEOTIDE SEQUENCE [LARGE SCALE GENOMIC DNA]</scope>
    <source>
        <strain evidence="1 3">CD09_2</strain>
    </source>
</reference>
<reference evidence="2 4" key="2">
    <citation type="submission" date="2020-07" db="EMBL/GenBank/DDBJ databases">
        <title>Whole genome sequence of Sphingobium yanoikuyae A3.</title>
        <authorList>
            <person name="Han S.-S."/>
        </authorList>
    </citation>
    <scope>NUCLEOTIDE SEQUENCE [LARGE SCALE GENOMIC DNA]</scope>
    <source>
        <strain evidence="2 4">A3</strain>
    </source>
</reference>
<dbReference type="Gene3D" id="3.40.50.300">
    <property type="entry name" value="P-loop containing nucleotide triphosphate hydrolases"/>
    <property type="match status" value="1"/>
</dbReference>
<accession>A0A177JWS8</accession>
<dbReference type="EMBL" id="LSTR01000026">
    <property type="protein sequence ID" value="OAH45276.1"/>
    <property type="molecule type" value="Genomic_DNA"/>
</dbReference>
<dbReference type="Proteomes" id="UP000077262">
    <property type="component" value="Unassembled WGS sequence"/>
</dbReference>